<feature type="domain" description="Mechanosensitive ion channel transmembrane helices 2/3" evidence="9">
    <location>
        <begin position="60"/>
        <end position="96"/>
    </location>
</feature>
<organism evidence="10 11">
    <name type="scientific">Candidatus Woykebacteria bacterium RBG_13_40_15</name>
    <dbReference type="NCBI Taxonomy" id="1802593"/>
    <lineage>
        <taxon>Bacteria</taxon>
        <taxon>Candidatus Woykeibacteriota</taxon>
    </lineage>
</organism>
<evidence type="ECO:0000256" key="5">
    <source>
        <dbReference type="ARBA" id="ARBA00022989"/>
    </source>
</evidence>
<dbReference type="Pfam" id="PF00924">
    <property type="entry name" value="MS_channel_2nd"/>
    <property type="match status" value="1"/>
</dbReference>
<feature type="domain" description="Mechanosensitive ion channel MscS" evidence="8">
    <location>
        <begin position="98"/>
        <end position="162"/>
    </location>
</feature>
<reference evidence="10 11" key="1">
    <citation type="journal article" date="2016" name="Nat. Commun.">
        <title>Thousands of microbial genomes shed light on interconnected biogeochemical processes in an aquifer system.</title>
        <authorList>
            <person name="Anantharaman K."/>
            <person name="Brown C.T."/>
            <person name="Hug L.A."/>
            <person name="Sharon I."/>
            <person name="Castelle C.J."/>
            <person name="Probst A.J."/>
            <person name="Thomas B.C."/>
            <person name="Singh A."/>
            <person name="Wilkins M.J."/>
            <person name="Karaoz U."/>
            <person name="Brodie E.L."/>
            <person name="Williams K.H."/>
            <person name="Hubbard S.S."/>
            <person name="Banfield J.F."/>
        </authorList>
    </citation>
    <scope>NUCLEOTIDE SEQUENCE [LARGE SCALE GENOMIC DNA]</scope>
</reference>
<evidence type="ECO:0000313" key="10">
    <source>
        <dbReference type="EMBL" id="OGY23397.1"/>
    </source>
</evidence>
<dbReference type="Proteomes" id="UP000176631">
    <property type="component" value="Unassembled WGS sequence"/>
</dbReference>
<dbReference type="InterPro" id="IPR045276">
    <property type="entry name" value="YbiO_bact"/>
</dbReference>
<dbReference type="InterPro" id="IPR011014">
    <property type="entry name" value="MscS_channel_TM-2"/>
</dbReference>
<evidence type="ECO:0000313" key="11">
    <source>
        <dbReference type="Proteomes" id="UP000176631"/>
    </source>
</evidence>
<comment type="caution">
    <text evidence="10">The sequence shown here is derived from an EMBL/GenBank/DDBJ whole genome shotgun (WGS) entry which is preliminary data.</text>
</comment>
<dbReference type="GO" id="GO:0008381">
    <property type="term" value="F:mechanosensitive monoatomic ion channel activity"/>
    <property type="evidence" value="ECO:0007669"/>
    <property type="project" value="InterPro"/>
</dbReference>
<dbReference type="Gene3D" id="2.30.30.60">
    <property type="match status" value="1"/>
</dbReference>
<dbReference type="Pfam" id="PF21088">
    <property type="entry name" value="MS_channel_1st"/>
    <property type="match status" value="1"/>
</dbReference>
<dbReference type="PANTHER" id="PTHR30460:SF0">
    <property type="entry name" value="MODERATE CONDUCTANCE MECHANOSENSITIVE CHANNEL YBIO"/>
    <property type="match status" value="1"/>
</dbReference>
<dbReference type="Gene3D" id="1.10.287.1260">
    <property type="match status" value="1"/>
</dbReference>
<dbReference type="SUPFAM" id="SSF82861">
    <property type="entry name" value="Mechanosensitive channel protein MscS (YggB), transmembrane region"/>
    <property type="match status" value="1"/>
</dbReference>
<protein>
    <recommendedName>
        <fullName evidence="12">Mechanosensitive ion channel protein MscS</fullName>
    </recommendedName>
</protein>
<accession>A0A1G1W7S2</accession>
<evidence type="ECO:0000256" key="7">
    <source>
        <dbReference type="SAM" id="Phobius"/>
    </source>
</evidence>
<comment type="similarity">
    <text evidence="2">Belongs to the MscS (TC 1.A.23) family.</text>
</comment>
<dbReference type="InterPro" id="IPR010920">
    <property type="entry name" value="LSM_dom_sf"/>
</dbReference>
<dbReference type="SUPFAM" id="SSF50182">
    <property type="entry name" value="Sm-like ribonucleoproteins"/>
    <property type="match status" value="1"/>
</dbReference>
<proteinExistence type="inferred from homology"/>
<evidence type="ECO:0000256" key="3">
    <source>
        <dbReference type="ARBA" id="ARBA00022475"/>
    </source>
</evidence>
<keyword evidence="4 7" id="KW-0812">Transmembrane</keyword>
<evidence type="ECO:0000259" key="8">
    <source>
        <dbReference type="Pfam" id="PF00924"/>
    </source>
</evidence>
<evidence type="ECO:0000256" key="1">
    <source>
        <dbReference type="ARBA" id="ARBA00004651"/>
    </source>
</evidence>
<evidence type="ECO:0008006" key="12">
    <source>
        <dbReference type="Google" id="ProtNLM"/>
    </source>
</evidence>
<name>A0A1G1W7S2_9BACT</name>
<gene>
    <name evidence="10" type="ORF">A2172_04175</name>
</gene>
<dbReference type="EMBL" id="MHCP01000025">
    <property type="protein sequence ID" value="OGY23397.1"/>
    <property type="molecule type" value="Genomic_DNA"/>
</dbReference>
<feature type="transmembrane region" description="Helical" evidence="7">
    <location>
        <begin position="12"/>
        <end position="30"/>
    </location>
</feature>
<keyword evidence="5 7" id="KW-1133">Transmembrane helix</keyword>
<dbReference type="GO" id="GO:0005886">
    <property type="term" value="C:plasma membrane"/>
    <property type="evidence" value="ECO:0007669"/>
    <property type="project" value="UniProtKB-SubCell"/>
</dbReference>
<keyword evidence="3" id="KW-1003">Cell membrane</keyword>
<dbReference type="AlphaFoldDB" id="A0A1G1W7S2"/>
<evidence type="ECO:0000256" key="2">
    <source>
        <dbReference type="ARBA" id="ARBA00008017"/>
    </source>
</evidence>
<comment type="subcellular location">
    <subcellularLocation>
        <location evidence="1">Cell membrane</location>
        <topology evidence="1">Multi-pass membrane protein</topology>
    </subcellularLocation>
</comment>
<dbReference type="InterPro" id="IPR049142">
    <property type="entry name" value="MS_channel_1st"/>
</dbReference>
<feature type="transmembrane region" description="Helical" evidence="7">
    <location>
        <begin position="77"/>
        <end position="99"/>
    </location>
</feature>
<feature type="transmembrane region" description="Helical" evidence="7">
    <location>
        <begin position="51"/>
        <end position="71"/>
    </location>
</feature>
<evidence type="ECO:0000256" key="4">
    <source>
        <dbReference type="ARBA" id="ARBA00022692"/>
    </source>
</evidence>
<dbReference type="STRING" id="1802593.A2172_04175"/>
<dbReference type="PANTHER" id="PTHR30460">
    <property type="entry name" value="MODERATE CONDUCTANCE MECHANOSENSITIVE CHANNEL YBIO"/>
    <property type="match status" value="1"/>
</dbReference>
<dbReference type="InterPro" id="IPR023408">
    <property type="entry name" value="MscS_beta-dom_sf"/>
</dbReference>
<dbReference type="InterPro" id="IPR006685">
    <property type="entry name" value="MscS_channel_2nd"/>
</dbReference>
<evidence type="ECO:0000259" key="9">
    <source>
        <dbReference type="Pfam" id="PF21088"/>
    </source>
</evidence>
<keyword evidence="6 7" id="KW-0472">Membrane</keyword>
<sequence length="165" mass="17700">MVGLTPHVSRIIAIFLAALVILVVMTLLTRDFASTISMGALRAKKLRTITGILRATASTVIILVAFIMILREIGFDITPLLASAGIVGLALGFGAQSLVKDIIAGFFLLIENQFDEGDEIEVSGEKGVVQKITLRTIWLKDNDGVLHIIPNGSIVVVKNFSKTKG</sequence>
<evidence type="ECO:0000256" key="6">
    <source>
        <dbReference type="ARBA" id="ARBA00023136"/>
    </source>
</evidence>